<accession>A0A4C2AGC3</accession>
<evidence type="ECO:0000256" key="1">
    <source>
        <dbReference type="SAM" id="MobiDB-lite"/>
    </source>
</evidence>
<dbReference type="EMBL" id="BGZK01003037">
    <property type="protein sequence ID" value="GBP97975.1"/>
    <property type="molecule type" value="Genomic_DNA"/>
</dbReference>
<evidence type="ECO:0000313" key="2">
    <source>
        <dbReference type="EMBL" id="GBP97975.1"/>
    </source>
</evidence>
<organism evidence="2 3">
    <name type="scientific">Eumeta variegata</name>
    <name type="common">Bagworm moth</name>
    <name type="synonym">Eumeta japonica</name>
    <dbReference type="NCBI Taxonomy" id="151549"/>
    <lineage>
        <taxon>Eukaryota</taxon>
        <taxon>Metazoa</taxon>
        <taxon>Ecdysozoa</taxon>
        <taxon>Arthropoda</taxon>
        <taxon>Hexapoda</taxon>
        <taxon>Insecta</taxon>
        <taxon>Pterygota</taxon>
        <taxon>Neoptera</taxon>
        <taxon>Endopterygota</taxon>
        <taxon>Lepidoptera</taxon>
        <taxon>Glossata</taxon>
        <taxon>Ditrysia</taxon>
        <taxon>Tineoidea</taxon>
        <taxon>Psychidae</taxon>
        <taxon>Oiketicinae</taxon>
        <taxon>Eumeta</taxon>
    </lineage>
</organism>
<reference evidence="2 3" key="1">
    <citation type="journal article" date="2019" name="Commun. Biol.">
        <title>The bagworm genome reveals a unique fibroin gene that provides high tensile strength.</title>
        <authorList>
            <person name="Kono N."/>
            <person name="Nakamura H."/>
            <person name="Ohtoshi R."/>
            <person name="Tomita M."/>
            <person name="Numata K."/>
            <person name="Arakawa K."/>
        </authorList>
    </citation>
    <scope>NUCLEOTIDE SEQUENCE [LARGE SCALE GENOMIC DNA]</scope>
</reference>
<proteinExistence type="predicted"/>
<name>A0A4C2AGC3_EUMVA</name>
<feature type="compositionally biased region" description="Polar residues" evidence="1">
    <location>
        <begin position="71"/>
        <end position="87"/>
    </location>
</feature>
<feature type="region of interest" description="Disordered" evidence="1">
    <location>
        <begin position="65"/>
        <end position="108"/>
    </location>
</feature>
<dbReference type="Proteomes" id="UP000299102">
    <property type="component" value="Unassembled WGS sequence"/>
</dbReference>
<comment type="caution">
    <text evidence="2">The sequence shown here is derived from an EMBL/GenBank/DDBJ whole genome shotgun (WGS) entry which is preliminary data.</text>
</comment>
<dbReference type="AlphaFoldDB" id="A0A4C2AGC3"/>
<evidence type="ECO:0000313" key="3">
    <source>
        <dbReference type="Proteomes" id="UP000299102"/>
    </source>
</evidence>
<sequence length="262" mass="29371">MIRGASNKRSSPVVVGRKNPFFLSGSSGAGEASDTGCLCLNKNLLQKVPPKVLRCCSMVFNLAKNKRTGGPSESRQSTSPINTGNQPHRSHPRALPTSRNRISDGKGREVMEERGVMSGEVKSSTGEISKLIITNPTLQYPPKRQHYPTPPDFDSITLSKAVKLIHGHDRENEESSYKLLVEYGSNEVFEELRTSNVMTAMKPPQTTPTETRSHWLHSREDVRRYDTGRCKIGTRKIETTRRDLLENIREMLYASSTKPFSR</sequence>
<keyword evidence="3" id="KW-1185">Reference proteome</keyword>
<protein>
    <submittedName>
        <fullName evidence="2">Uncharacterized protein</fullName>
    </submittedName>
</protein>
<gene>
    <name evidence="2" type="ORF">EVAR_70461_1</name>
</gene>